<protein>
    <submittedName>
        <fullName evidence="2">Uncharacterized protein</fullName>
    </submittedName>
</protein>
<keyword evidence="3" id="KW-1185">Reference proteome</keyword>
<sequence>KAIMGKEEFPIDSGTIRDDDVASSASSNTITSKLTPTALRGVSPSVELCAIYLVSRATQQEPPLRQFFVSD</sequence>
<dbReference type="Proteomes" id="UP001314170">
    <property type="component" value="Unassembled WGS sequence"/>
</dbReference>
<name>A0AAV1RI03_9ROSI</name>
<reference evidence="2 3" key="1">
    <citation type="submission" date="2024-01" db="EMBL/GenBank/DDBJ databases">
        <authorList>
            <person name="Waweru B."/>
        </authorList>
    </citation>
    <scope>NUCLEOTIDE SEQUENCE [LARGE SCALE GENOMIC DNA]</scope>
</reference>
<organism evidence="2 3">
    <name type="scientific">Dovyalis caffra</name>
    <dbReference type="NCBI Taxonomy" id="77055"/>
    <lineage>
        <taxon>Eukaryota</taxon>
        <taxon>Viridiplantae</taxon>
        <taxon>Streptophyta</taxon>
        <taxon>Embryophyta</taxon>
        <taxon>Tracheophyta</taxon>
        <taxon>Spermatophyta</taxon>
        <taxon>Magnoliopsida</taxon>
        <taxon>eudicotyledons</taxon>
        <taxon>Gunneridae</taxon>
        <taxon>Pentapetalae</taxon>
        <taxon>rosids</taxon>
        <taxon>fabids</taxon>
        <taxon>Malpighiales</taxon>
        <taxon>Salicaceae</taxon>
        <taxon>Flacourtieae</taxon>
        <taxon>Dovyalis</taxon>
    </lineage>
</organism>
<feature type="compositionally biased region" description="Basic and acidic residues" evidence="1">
    <location>
        <begin position="1"/>
        <end position="20"/>
    </location>
</feature>
<evidence type="ECO:0000313" key="2">
    <source>
        <dbReference type="EMBL" id="CAK7335857.1"/>
    </source>
</evidence>
<evidence type="ECO:0000313" key="3">
    <source>
        <dbReference type="Proteomes" id="UP001314170"/>
    </source>
</evidence>
<comment type="caution">
    <text evidence="2">The sequence shown here is derived from an EMBL/GenBank/DDBJ whole genome shotgun (WGS) entry which is preliminary data.</text>
</comment>
<dbReference type="AlphaFoldDB" id="A0AAV1RI03"/>
<gene>
    <name evidence="2" type="ORF">DCAF_LOCUS10860</name>
</gene>
<dbReference type="EMBL" id="CAWUPB010000994">
    <property type="protein sequence ID" value="CAK7335857.1"/>
    <property type="molecule type" value="Genomic_DNA"/>
</dbReference>
<feature type="region of interest" description="Disordered" evidence="1">
    <location>
        <begin position="1"/>
        <end position="28"/>
    </location>
</feature>
<evidence type="ECO:0000256" key="1">
    <source>
        <dbReference type="SAM" id="MobiDB-lite"/>
    </source>
</evidence>
<proteinExistence type="predicted"/>
<feature type="non-terminal residue" evidence="2">
    <location>
        <position position="1"/>
    </location>
</feature>
<accession>A0AAV1RI03</accession>